<feature type="transmembrane region" description="Helical" evidence="1">
    <location>
        <begin position="114"/>
        <end position="134"/>
    </location>
</feature>
<evidence type="ECO:0000256" key="1">
    <source>
        <dbReference type="SAM" id="Phobius"/>
    </source>
</evidence>
<accession>A0A9Q3W2X5</accession>
<evidence type="ECO:0000313" key="3">
    <source>
        <dbReference type="Proteomes" id="UP001107961"/>
    </source>
</evidence>
<reference evidence="2" key="1">
    <citation type="submission" date="2022-01" db="EMBL/GenBank/DDBJ databases">
        <authorList>
            <person name="Karlyshev A.V."/>
            <person name="Jaspars M."/>
        </authorList>
    </citation>
    <scope>NUCLEOTIDE SEQUENCE</scope>
    <source>
        <strain evidence="2">AGSA3-2</strain>
    </source>
</reference>
<protein>
    <submittedName>
        <fullName evidence="2">Uncharacterized protein</fullName>
    </submittedName>
</protein>
<proteinExistence type="predicted"/>
<name>A0A9Q3W2X5_9GAMM</name>
<feature type="transmembrane region" description="Helical" evidence="1">
    <location>
        <begin position="61"/>
        <end position="79"/>
    </location>
</feature>
<comment type="caution">
    <text evidence="2">The sequence shown here is derived from an EMBL/GenBank/DDBJ whole genome shotgun (WGS) entry which is preliminary data.</text>
</comment>
<keyword evidence="3" id="KW-1185">Reference proteome</keyword>
<dbReference type="RefSeq" id="WP_080531769.1">
    <property type="nucleotide sequence ID" value="NZ_CP012331.1"/>
</dbReference>
<sequence>MSNQTRSDQAVSDQTRALARRLTLVWFAVLAAPLLVGIAIALLVIYGHFQPLAQLAPVDTARMVAVGAMGLMLVVARPLRKVLLAPETVAARPLKDPRAKSAEGQELAMLKAQAGAFSFLGVMDLVSVLAIVLSLAHADVVLALINGIFSLILALVAKPDFAAVIDNVAAELRRPS</sequence>
<evidence type="ECO:0000313" key="2">
    <source>
        <dbReference type="EMBL" id="MCE7507544.1"/>
    </source>
</evidence>
<dbReference type="KEGG" id="axe:P40_21060"/>
<keyword evidence="1" id="KW-0812">Transmembrane</keyword>
<feature type="transmembrane region" description="Helical" evidence="1">
    <location>
        <begin position="24"/>
        <end position="49"/>
    </location>
</feature>
<dbReference type="AlphaFoldDB" id="A0A9Q3W2X5"/>
<dbReference type="Proteomes" id="UP001107961">
    <property type="component" value="Unassembled WGS sequence"/>
</dbReference>
<feature type="transmembrane region" description="Helical" evidence="1">
    <location>
        <begin position="140"/>
        <end position="157"/>
    </location>
</feature>
<organism evidence="2 3">
    <name type="scientific">Alloalcanivorax xenomutans</name>
    <dbReference type="NCBI Taxonomy" id="1094342"/>
    <lineage>
        <taxon>Bacteria</taxon>
        <taxon>Pseudomonadati</taxon>
        <taxon>Pseudomonadota</taxon>
        <taxon>Gammaproteobacteria</taxon>
        <taxon>Oceanospirillales</taxon>
        <taxon>Alcanivoracaceae</taxon>
        <taxon>Alloalcanivorax</taxon>
    </lineage>
</organism>
<gene>
    <name evidence="2" type="ORF">LZG35_02760</name>
</gene>
<dbReference type="EMBL" id="JAJVKT010000002">
    <property type="protein sequence ID" value="MCE7507544.1"/>
    <property type="molecule type" value="Genomic_DNA"/>
</dbReference>
<keyword evidence="1" id="KW-0472">Membrane</keyword>
<keyword evidence="1" id="KW-1133">Transmembrane helix</keyword>